<proteinExistence type="predicted"/>
<dbReference type="EMBL" id="BPLR01017502">
    <property type="protein sequence ID" value="GIY92129.1"/>
    <property type="molecule type" value="Genomic_DNA"/>
</dbReference>
<keyword evidence="2" id="KW-1185">Reference proteome</keyword>
<comment type="caution">
    <text evidence="1">The sequence shown here is derived from an EMBL/GenBank/DDBJ whole genome shotgun (WGS) entry which is preliminary data.</text>
</comment>
<dbReference type="AlphaFoldDB" id="A0AAV4XDQ7"/>
<sequence length="89" mass="9542">MSSSLGQTFFSTILPPSTMENLLPFTYVDFSLPPTADVGLRNDVSSISSLPGDLMNSSATFCAEVFPVAGNITRLITHQGALPFRRVCS</sequence>
<name>A0AAV4XDQ7_CAEEX</name>
<evidence type="ECO:0000313" key="2">
    <source>
        <dbReference type="Proteomes" id="UP001054945"/>
    </source>
</evidence>
<gene>
    <name evidence="1" type="ORF">CEXT_440181</name>
</gene>
<accession>A0AAV4XDQ7</accession>
<reference evidence="1 2" key="1">
    <citation type="submission" date="2021-06" db="EMBL/GenBank/DDBJ databases">
        <title>Caerostris extrusa draft genome.</title>
        <authorList>
            <person name="Kono N."/>
            <person name="Arakawa K."/>
        </authorList>
    </citation>
    <scope>NUCLEOTIDE SEQUENCE [LARGE SCALE GENOMIC DNA]</scope>
</reference>
<protein>
    <submittedName>
        <fullName evidence="1">Uncharacterized protein</fullName>
    </submittedName>
</protein>
<organism evidence="1 2">
    <name type="scientific">Caerostris extrusa</name>
    <name type="common">Bark spider</name>
    <name type="synonym">Caerostris bankana</name>
    <dbReference type="NCBI Taxonomy" id="172846"/>
    <lineage>
        <taxon>Eukaryota</taxon>
        <taxon>Metazoa</taxon>
        <taxon>Ecdysozoa</taxon>
        <taxon>Arthropoda</taxon>
        <taxon>Chelicerata</taxon>
        <taxon>Arachnida</taxon>
        <taxon>Araneae</taxon>
        <taxon>Araneomorphae</taxon>
        <taxon>Entelegynae</taxon>
        <taxon>Araneoidea</taxon>
        <taxon>Araneidae</taxon>
        <taxon>Caerostris</taxon>
    </lineage>
</organism>
<dbReference type="Proteomes" id="UP001054945">
    <property type="component" value="Unassembled WGS sequence"/>
</dbReference>
<evidence type="ECO:0000313" key="1">
    <source>
        <dbReference type="EMBL" id="GIY92129.1"/>
    </source>
</evidence>